<dbReference type="NCBIfam" id="TIGR02059">
    <property type="entry name" value="swm_rep_I"/>
    <property type="match status" value="40"/>
</dbReference>
<dbReference type="PROSITE" id="PS00330">
    <property type="entry name" value="HEMOLYSIN_CALCIUM"/>
    <property type="match status" value="5"/>
</dbReference>
<dbReference type="InterPro" id="IPR011801">
    <property type="entry name" value="Swm_rep_I_cyn"/>
</dbReference>
<keyword evidence="2" id="KW-0964">Secreted</keyword>
<dbReference type="Gene3D" id="2.60.40.1220">
    <property type="match status" value="4"/>
</dbReference>
<evidence type="ECO:0000313" key="7">
    <source>
        <dbReference type="Proteomes" id="UP000509579"/>
    </source>
</evidence>
<dbReference type="Gene3D" id="2.150.10.10">
    <property type="entry name" value="Serralysin-like metalloprotease, C-terminal"/>
    <property type="match status" value="2"/>
</dbReference>
<dbReference type="PANTHER" id="PTHR38340:SF1">
    <property type="entry name" value="S-LAYER PROTEIN"/>
    <property type="match status" value="1"/>
</dbReference>
<evidence type="ECO:0000256" key="4">
    <source>
        <dbReference type="SAM" id="MobiDB-lite"/>
    </source>
</evidence>
<feature type="compositionally biased region" description="Pro residues" evidence="4">
    <location>
        <begin position="127"/>
        <end position="143"/>
    </location>
</feature>
<dbReference type="InterPro" id="IPR050557">
    <property type="entry name" value="RTX_toxin/Mannuronan_C5-epim"/>
</dbReference>
<dbReference type="GO" id="GO:0005576">
    <property type="term" value="C:extracellular region"/>
    <property type="evidence" value="ECO:0007669"/>
    <property type="project" value="UniProtKB-SubCell"/>
</dbReference>
<dbReference type="InterPro" id="IPR028059">
    <property type="entry name" value="SWM_rpt"/>
</dbReference>
<accession>A0A6N1X4I1</accession>
<feature type="domain" description="Bacterial Ig-like" evidence="5">
    <location>
        <begin position="4208"/>
        <end position="4299"/>
    </location>
</feature>
<dbReference type="Pfam" id="PF13753">
    <property type="entry name" value="SWM_repeat"/>
    <property type="match status" value="40"/>
</dbReference>
<evidence type="ECO:0000259" key="5">
    <source>
        <dbReference type="Pfam" id="PF19078"/>
    </source>
</evidence>
<gene>
    <name evidence="6" type="ORF">HUK68_10080</name>
</gene>
<proteinExistence type="predicted"/>
<dbReference type="SUPFAM" id="SSF51120">
    <property type="entry name" value="beta-Roll"/>
    <property type="match status" value="2"/>
</dbReference>
<feature type="domain" description="Bacterial Ig-like" evidence="5">
    <location>
        <begin position="4310"/>
        <end position="4400"/>
    </location>
</feature>
<feature type="domain" description="Bacterial Ig-like" evidence="5">
    <location>
        <begin position="4522"/>
        <end position="4613"/>
    </location>
</feature>
<keyword evidence="3" id="KW-0732">Signal</keyword>
<evidence type="ECO:0000256" key="3">
    <source>
        <dbReference type="ARBA" id="ARBA00022729"/>
    </source>
</evidence>
<dbReference type="KEGG" id="aant:HUK68_10080"/>
<dbReference type="Pfam" id="PF19078">
    <property type="entry name" value="Big_12"/>
    <property type="match status" value="3"/>
</dbReference>
<dbReference type="InterPro" id="IPR044048">
    <property type="entry name" value="Big_12"/>
</dbReference>
<comment type="subcellular location">
    <subcellularLocation>
        <location evidence="1">Secreted</location>
    </subcellularLocation>
</comment>
<name>A0A6N1X4I1_9BURK</name>
<organism evidence="6 7">
    <name type="scientific">Comamonas antarctica</name>
    <dbReference type="NCBI Taxonomy" id="2743470"/>
    <lineage>
        <taxon>Bacteria</taxon>
        <taxon>Pseudomonadati</taxon>
        <taxon>Pseudomonadota</taxon>
        <taxon>Betaproteobacteria</taxon>
        <taxon>Burkholderiales</taxon>
        <taxon>Comamonadaceae</taxon>
        <taxon>Comamonas</taxon>
    </lineage>
</organism>
<dbReference type="Proteomes" id="UP000509579">
    <property type="component" value="Chromosome"/>
</dbReference>
<evidence type="ECO:0000313" key="6">
    <source>
        <dbReference type="EMBL" id="QKV53203.1"/>
    </source>
</evidence>
<dbReference type="GO" id="GO:0005509">
    <property type="term" value="F:calcium ion binding"/>
    <property type="evidence" value="ECO:0007669"/>
    <property type="project" value="InterPro"/>
</dbReference>
<feature type="region of interest" description="Disordered" evidence="4">
    <location>
        <begin position="120"/>
        <end position="143"/>
    </location>
</feature>
<dbReference type="NCBIfam" id="TIGR03661">
    <property type="entry name" value="T1SS_VCA0849"/>
    <property type="match status" value="1"/>
</dbReference>
<dbReference type="EMBL" id="CP054840">
    <property type="protein sequence ID" value="QKV53203.1"/>
    <property type="molecule type" value="Genomic_DNA"/>
</dbReference>
<dbReference type="InterPro" id="IPR018511">
    <property type="entry name" value="Hemolysin-typ_Ca-bd_CS"/>
</dbReference>
<reference evidence="6 7" key="1">
    <citation type="submission" date="2020-06" db="EMBL/GenBank/DDBJ databases">
        <title>Acidovorax antarctica sp. nov., isolated from Corinth ice sheet soil, Antarctic Fields Peninsula.</title>
        <authorList>
            <person name="Xu Q."/>
            <person name="Peng F."/>
        </authorList>
    </citation>
    <scope>NUCLEOTIDE SEQUENCE [LARGE SCALE GENOMIC DNA]</scope>
    <source>
        <strain evidence="6 7">16-35-5</strain>
    </source>
</reference>
<dbReference type="InterPro" id="IPR001343">
    <property type="entry name" value="Hemolysn_Ca-bd"/>
</dbReference>
<dbReference type="InterPro" id="IPR011049">
    <property type="entry name" value="Serralysin-like_metalloprot_C"/>
</dbReference>
<dbReference type="PANTHER" id="PTHR38340">
    <property type="entry name" value="S-LAYER PROTEIN"/>
    <property type="match status" value="1"/>
</dbReference>
<evidence type="ECO:0000256" key="1">
    <source>
        <dbReference type="ARBA" id="ARBA00004613"/>
    </source>
</evidence>
<sequence>MSAADVGSFSRVGNDLVFSVCGDVVTIAGFFLPETASQLFLRNAEGEAVLVEMETTGADGAIIARFLPQAEAAPFESLTSTAASAACVIVPESGPSLAALGAVLGGGLLVAGIAGSGSSSSASVPGGPGPGGPGPGEPNPVPPAFVSAALNADGGVLTLRYDAALDAANPPLASSFVVQVNGTPVVVTGVRVDGSNIELTLASPVPAGATVSVEYTDPTAGNDANAIQDAAGNDAASLPPTGVANPVGEGTPPAFVSAATSADGATLVLAYDQALDAANPPAPGAFTVVVNGVAVAVTSLDISGSNLVLTLAVPVPAGAAVTVAYADPTPGNDANAIQNGAGDDAAALLPTDVSNQVADAAAPVFVSAVTRADGAALVLTYDEPLDAANPPAAGSFVVNVNGVAVAVTAVSVVGSTVVLTLAAAVGSGAVVTVAYNDPTPGNDASAIQDAAGNDAANLDATAVVNTVGDTTPPAFVSAATGAGGASLVLTFDEALDAANPPPAGAFLVDVNGTAVAVTGVSISGSTVVLTLASAVPSGVPVTVSYTDPSAGNDAAALQDGAGNDVATLATTPVNNTVPDTTPPAFVAAATSADGATLVLTYDEVLDAANAPGAGSFVVSVNGSPVAVTAVSISGSSVVLALAAPVAGGAVVTVAYADPGAGNDAAAIQDVAGNDALSLAPTGVNNLVPDGVRPTFVSAATAADGATLVLSYSEPLDAANPPAAGSFVVNVDGTPVGVAAVAVVGATVVLTLATPVAHGAVVTVAYSDPTAGDDPNAIQGAGGSDALSLLPTSVSNQVADASAPNFVSAVTGADGATLVLSYDEALDAANPPAAGAFVVNVAGAPVAVTGVAVSGSTVVLTLAIPVVNGQAVNVAYNDPTTGNDGNAIQDAAGNDAASLPATGVSNTVPDGTPPAFVSAATSADGGTLVLTYDEALDAANPPAAGSFVVNVDGAPVAVTAVTIVGSTVVLTLAAPIANGAGVTVAYADPSTGDDAAAIQDAAGNDAANLPATVVSNQVPDTAAPTFVAAQTGAQGATLVLTYSEPLDAAHPPAVDSFVVNVDGTAVAVVGAAVVGNAVVLTLATPVAHGSAVSVVYNDPTPGNDASAIQDAAGNDAASLSSTGVTNLVPDTTPPAFVSAMTSADGSTVQLSYGEVLDAGNLPPAGAFVVTVNGTAVAVTGVAAAGSSVVLTLATPVPTGVPVTVAYTDPGPGNDLDAIQDAAGNDAASLAPTAVNNAVPDTTPPAFVAAATSADGATLVLSYDEALDAANPPAPGAFTVTVNGAPVLVGSVAVAGSTVVLTLASAVTAGAAVSVAYADPSTGNDAAALQDAAGNDVVDLPATAVNNLVPDGTSPTFVSAATSADGAALVLSYDQPLDAANPPGAGSFSVTVGGVPILVAGVAIDGVNVVLTLATPVPHGAVVTVAYTDPSNGNDANAIQGVAGNDAASLLPVSVANQVPDTAAPNFVSAQTSADGAALVLTYDEALDAASLPAAGSFAVTVDGVPVAVNGVAVNGSSVVLTLATPVANGAVVRLAYTDPSAGNDPNAIQDAAGNDAASLGPVGVSNTVPDATPPAFVSAVTSADGATLQLSYSEALDAANLPAADAFSVTVNGAAVAVTGVAVDGSKLLLTLATPVTEGAAVSVAYSDPSAANDANAIQDAAGNDAASLPATNVSNIVADVTPPVFVSAATSADGSTLVLSYDGPLDAANPPLPGSFTVNIDGAPVVVTAAAVSGSTVVLTLPAPVANGAVVTVAYADPTSGDDANAVQDASGNDAAALPETVVTNNVPDTAAPVFLSAVTSGDGASIVLTYGETLDAANPPAAGSFVVSVNGASVPVAAVAIAGSSVVLTLATPVANGAAVTVAYADPTPGNDGAAIQDLAGNDAVTLAETGVSNAVPDTTAPVFVSAVTSSDGTTLVLTYSEALDAANPPDAAAFAVTVNGTAVAVAGVGTNGSTLVLTLSSAVPYGAAVTVAYTDPSAGNDGAAIQDAAGNDAISLPATNVSNLVPDGVPPVFVSAATSADGSELTLTYDKPLDMANPPDIGNFTVRVNGAAVGLRSLFVSGNKVVLGMSSAIPAGASVTVAYVAPGADDPGSVQDPAGNDAANLPETGVNNLVPDGVSPTFVSAATSSDGASLVLSYDEALDPAHPPALGSFAVSVNGAAVAVTGVAVAGSTVVLTLASAVANGAVVTVAYADPTAGNDANAVQDAAGNDAASLAPIAVDNLVPDTLAPTFVSAQTSADGATLQLTYSEPLDAANPPAAASFAVTVNGAPVAVTAVSVSGAGVLLILATPVVNGAVVTVAYDDPSAGNDPGAIQDAAGNDAASLPVTGVDNTVPDTTPPAFVSAATSADGTALTLTYGEALDASNPPAVTSFVVRVNGAPVAVATAAVSGTSVVLLLDTPVPHGATVTVSYADPTVSNDANAVQDAAGNDAASLAETAVSNLVPDSTAPVFLSAVTSADGASLVLTYDGALDAANPPPLGSFAVSAGGVALPVTAVAVVGSTVVLTLGTPVTNGVAVSLSYSDPTAGNDAGAIQDAAGNDAASLANVGVVNNVPDTTAPVFVSAVTSADGSTLQLTYSEALDGVNLPAIGSFVVTVNGAPVAVSGVSVVGNTLVLALASAVASGAAVAVSYSDPTPGNDTGAVQDAAGNDAASLPATSVNNVVPDTTPPRFVSAQTGTDGTTLQLNYSEALDAANPPAAGAFVVNVNGAVVAVTGVTIAGSSVVLALAAPVANGAAVTVAYTDPSTGNDLGAVQDAAGNDAASLPPTGVANTVPDTTAPVFVSAVTSVDGAALVLSYNEALDAANPPPASSFAVNVNGVAVAVTAVAVSGSSVVLTLATAVPNAAAVTVAYADQTPGDEVNAIQDAAGNDAASLPVTSVNNAVPDTSAPSFVSAQTSADGATLQLVYSEALDAANPPAAASFVVNVNGAPVAVSAVAIAGNAVLLTLAAPVGNGATVTVAYADPSAANDLNAIQDLAGNDAAALPETGVNNTVADATPPSFVSAATSTDGATLVLGYSEALDAGNPPDAASFTVTVGGAAVAVTAVAIAGNSVVLTLATPVANGAAVSVAYADPLPTDDTAAIQDAAGNDAASLPTTGVSNLVPDTTAPVFVSASTNAGGDRVVLTYDGALDASNPPAIGDFVVNVGGSAAAVSAVEILGSSVVLTLATAVLSGQPVTVAYTDPSGGNDSGAIQDAAGNDALSLPATGVNNLVPDGNTPTFVSAATSPDGSTLVLSYDEALDAGNPPASSSFAVNVNGAPAAIAAVAIVGNTVQLTLATPVAYGAVVTVAYTDPSGADDTSAIQDAAGNDAASLAPASVTNLVPDAVAPVFVSAQTSADGATLVLAYSEPLDAANPPSAGSFVVNVNGAPVTVNAVAVAGSSVVLTLAAPVANGAAVTVAYQDPGVGDDPAAIQDLAGNDAVSLAETGVNNTVPDTTPPTFVSAVTSPDGASLVLSYSELLDAANLPPAASFAVNVNGTLVAVDSVGVAGNSLVLALASPVAHGAVVSVAYADPGAGNDAAAIQDLAGNDAASLPVTGVSNTVPDTTPPIAVSAMTSGDGASLVLSYNETLDAANPPAASSFAVTVNGAAVAVTSVSVAGASVVLGLATPVANGAAVSLGYNDPTAGNDASAIQDLAGNDAAGFAPMAVNNTVPDTTAPAFVSAVTSSDGTALVLTYSEALDGANPPAANSFAVNVDGALVAVTAVGVAGSTLVLTLATAVANGAVVSVGYTDPTALDDAGAIQDFAGNDAASLAPTLVNNTVPDTAAPVFVSAQTSPDGAALVLGFNEALDAANPPPAGSFVVNVGGAPVAVTGVAVVGSTVQLTLATPVAHGAAVTVAYDDPTPGNDAGAIQDAAGNDAASLPATGVSNTVPDTTPPAFVSAATSADGSALVLSYDEALDPANLPAGGSFVVNVNGTPVAVTSTAVAGNTLLLVLATPVANGAAVSVAYNDPSPANDANAIQDAAGNDAASLPATSVSNIVPDTTPPQFVSAATGADGSTLVLNYNEALDAANAPSAGSFVVSVNGTPVTVTSAAVAGSTVVLALATPVANGAAVTVAYSDPTTGNDVNAIQDAAGNDAASLPATVVSNTVPDTTPPAFVSASTSTDGTTLVLRYDEPLDALRPPVAGSFAVSVNGAPVTVTSAAVAGSTVVLTLATAVTNGAAVSVAYADPSAANDANAIQDAAGNDALSLPATGVTNFVPDTQPPSLLITAADLRLAAGETTTLTFAFSEPVSGFALSDVAVAGGTLGSLQQLNASTWTATFTQDGSATPPSVSVAAGSYTDIALNPGAGYTLDAAQGLTADIIAPTLLITASDLALSNGEATTLTFSFSEAVSGFAAGDVAVQGGTLSGFAQVDATTWTAVFTQDGTAAAPSVSVAADSYADLASNPGTGYTLDAATGLTADITPPQLQSITTNASGIQLTLAYSEALDGAQLPLASAFEVRINGTLVAVSRVAVSGSNVVLNLARAVVFGDNVTLAYNDPSAGNDAAATQDIAGNDAASIAAQPVVNAVPSTDTTPPTLLITASDLLLARGEATTVSFEFSEAVTGFTASDVVLAGGALSGFTQLNANTWTAVFTQDGTATPPSISVAAGSYTDVSLNLGTGYALNAATGLTADITPPTLVNAVTGAGGTTLVLTYSEAIDPLRLPAAGSFVVNANGAAVAVTGIAVSGASVVLTLAAPLANGATVTVGYTDPTAGNDANAIQDLAGNDAATRTGVAVLDTLPPVLQGASVTGTALTLAFDEALGAAPPVGSFVVNVNGAPVAVSAVAVSGSTVVLTLASAVAAGAVVTVNYTDPTAGNDASAIQDVSGNDAASLVGVGVANTRQLIQVDEDDLSVAVPAVVSGTFAGVAANAALTLSAPALALTSGGQAIVWTGAGTSTLTGHIGSATGAVAVVVSIGSGANAGRYTVSLYGPLDHVAGNGENLRDFNVGVLNNGAASNLQLTVSVIDDVPVAAPTTTQVLTAAGSVQGSAALTFGADGGYVQSVNVDGFQFSYNPAARTVTQSGTSTSVYAYSYDNQSTLTVTTLRGETFSIDLSSGQYSLLATGIRASVQANVAPVASVGQSGGLLGLVGANALGLIDLGQQQAFTASDANNNIREVTLVFGGVSVGSLLRNPFVFSASLAAELGLRVELSSLLLVHQLRITSLSGQPIDSLRLNELLGTVYLDTSLLGALSADLLSTLNMTVTDTAGLSSTASASQLANVQLLQSVLGRAATGFEAGTAGADVLDGPDGLAAGVSRRLYGYGGNDTLLGNQGNDILRGGAGNDTLNGFAGNDILVGGSGADTLTGGEGTDVFRWESGDQGTVAAPVVDTITDFNVASAWAGGDVLDLASMLVGEGRIGFTSGNLTNYLHFAKVGNDTLISISTQGGFIGGYNAANAGQTNQQILLKNVDLVTGFGSDATIITQLLGQGKLLVDAASVSSSGLDNTTDVGFTIVDRDGDSAAGSVTFDTGAVAPATFNPNNRAPEVQLASSGLLGVIGVDALNLVNLGTQHLTAIDRDNNLSQVTVRYQPVLALGLTPIQLTASQAIAAELGLQLSVQNDAGVLNLIAPSSTLVITSLVAGRAVGNQAVNELLASVHLTDQAGTLLNGSLLSADVLNALSITATDTQGATSTASVARLLDANLVNNLNDQSGIIEGSNASETITGTAGADRIYGHGGDDILRGGDGDDLLRGGSGNDTLDGGNGDDLLIGGIGNDTFIGGAGSDVIQLLAPNYASISGGTGFDTLLLDGGINLTFTTAPTRISSIERIDLGTGDTGSVLTLTSQAVLELTDSPSHTLQIVGDARDSVVMSGATKGAATVVGDVSFVSYAWGGATVLVEQEITNVVV</sequence>
<keyword evidence="7" id="KW-1185">Reference proteome</keyword>
<protein>
    <submittedName>
        <fullName evidence="6">Type I secretion C-terminal target domain-containing protein</fullName>
    </submittedName>
</protein>
<dbReference type="Pfam" id="PF00353">
    <property type="entry name" value="HemolysinCabind"/>
    <property type="match status" value="3"/>
</dbReference>
<dbReference type="InterPro" id="IPR019960">
    <property type="entry name" value="T1SS_VCA0849"/>
</dbReference>
<dbReference type="InterPro" id="IPR014755">
    <property type="entry name" value="Cu-Rt/internalin_Ig-like"/>
</dbReference>
<evidence type="ECO:0000256" key="2">
    <source>
        <dbReference type="ARBA" id="ARBA00022525"/>
    </source>
</evidence>
<dbReference type="PRINTS" id="PR00313">
    <property type="entry name" value="CABNDNGRPT"/>
</dbReference>